<keyword evidence="1" id="KW-0812">Transmembrane</keyword>
<accession>A0ABV2UIX7</accession>
<keyword evidence="1" id="KW-1133">Transmembrane helix</keyword>
<dbReference type="RefSeq" id="WP_356500505.1">
    <property type="nucleotide sequence ID" value="NZ_JBEXEF010000046.1"/>
</dbReference>
<protein>
    <submittedName>
        <fullName evidence="2">Uncharacterized protein</fullName>
    </submittedName>
</protein>
<organism evidence="2 3">
    <name type="scientific">Streptomyces sp. 900116325</name>
    <dbReference type="NCBI Taxonomy" id="3154295"/>
    <lineage>
        <taxon>Bacteria</taxon>
        <taxon>Bacillati</taxon>
        <taxon>Actinomycetota</taxon>
        <taxon>Actinomycetes</taxon>
        <taxon>Kitasatosporales</taxon>
        <taxon>Streptomycetaceae</taxon>
        <taxon>Streptomyces</taxon>
    </lineage>
</organism>
<keyword evidence="1" id="KW-0472">Membrane</keyword>
<comment type="caution">
    <text evidence="2">The sequence shown here is derived from an EMBL/GenBank/DDBJ whole genome shotgun (WGS) entry which is preliminary data.</text>
</comment>
<feature type="transmembrane region" description="Helical" evidence="1">
    <location>
        <begin position="19"/>
        <end position="38"/>
    </location>
</feature>
<keyword evidence="3" id="KW-1185">Reference proteome</keyword>
<evidence type="ECO:0000313" key="3">
    <source>
        <dbReference type="Proteomes" id="UP001550044"/>
    </source>
</evidence>
<evidence type="ECO:0000313" key="2">
    <source>
        <dbReference type="EMBL" id="MET8437024.1"/>
    </source>
</evidence>
<dbReference type="EMBL" id="JBEXIP010000032">
    <property type="protein sequence ID" value="MET8437024.1"/>
    <property type="molecule type" value="Genomic_DNA"/>
</dbReference>
<evidence type="ECO:0000256" key="1">
    <source>
        <dbReference type="SAM" id="Phobius"/>
    </source>
</evidence>
<name>A0ABV2UIX7_9ACTN</name>
<sequence length="56" mass="6279">MLILTAEAGKSFKWGVQGIELLILAGLILVMAVAVYIWRRSMRLRDFDSLRAAARS</sequence>
<gene>
    <name evidence="2" type="ORF">ABZV61_30525</name>
</gene>
<proteinExistence type="predicted"/>
<dbReference type="Proteomes" id="UP001550044">
    <property type="component" value="Unassembled WGS sequence"/>
</dbReference>
<reference evidence="2 3" key="1">
    <citation type="submission" date="2024-06" db="EMBL/GenBank/DDBJ databases">
        <title>The Natural Products Discovery Center: Release of the First 8490 Sequenced Strains for Exploring Actinobacteria Biosynthetic Diversity.</title>
        <authorList>
            <person name="Kalkreuter E."/>
            <person name="Kautsar S.A."/>
            <person name="Yang D."/>
            <person name="Bader C.D."/>
            <person name="Teijaro C.N."/>
            <person name="Fluegel L."/>
            <person name="Davis C.M."/>
            <person name="Simpson J.R."/>
            <person name="Lauterbach L."/>
            <person name="Steele A.D."/>
            <person name="Gui C."/>
            <person name="Meng S."/>
            <person name="Li G."/>
            <person name="Viehrig K."/>
            <person name="Ye F."/>
            <person name="Su P."/>
            <person name="Kiefer A.F."/>
            <person name="Nichols A."/>
            <person name="Cepeda A.J."/>
            <person name="Yan W."/>
            <person name="Fan B."/>
            <person name="Jiang Y."/>
            <person name="Adhikari A."/>
            <person name="Zheng C.-J."/>
            <person name="Schuster L."/>
            <person name="Cowan T.M."/>
            <person name="Smanski M.J."/>
            <person name="Chevrette M.G."/>
            <person name="De Carvalho L.P.S."/>
            <person name="Shen B."/>
        </authorList>
    </citation>
    <scope>NUCLEOTIDE SEQUENCE [LARGE SCALE GENOMIC DNA]</scope>
    <source>
        <strain evidence="2 3">NPDC005137</strain>
    </source>
</reference>